<gene>
    <name evidence="1" type="ORF">AV649_04890</name>
</gene>
<comment type="caution">
    <text evidence="1">The sequence shown here is derived from an EMBL/GenBank/DDBJ whole genome shotgun (WGS) entry which is preliminary data.</text>
</comment>
<evidence type="ECO:0000313" key="2">
    <source>
        <dbReference type="Proteomes" id="UP000076510"/>
    </source>
</evidence>
<evidence type="ECO:0000313" key="1">
    <source>
        <dbReference type="EMBL" id="KZE45525.1"/>
    </source>
</evidence>
<reference evidence="2" key="1">
    <citation type="submission" date="2016-01" db="EMBL/GenBank/DDBJ databases">
        <title>Whole genome sequencing of Bhargavaea cecembensis T14.</title>
        <authorList>
            <person name="Hong K.W."/>
        </authorList>
    </citation>
    <scope>NUCLEOTIDE SEQUENCE [LARGE SCALE GENOMIC DNA]</scope>
    <source>
        <strain evidence="2">M19</strain>
    </source>
</reference>
<dbReference type="InterPro" id="IPR025673">
    <property type="entry name" value="PCYCGC"/>
</dbReference>
<dbReference type="AlphaFoldDB" id="A0A161RL31"/>
<organism evidence="1 2">
    <name type="scientific">Rossellomorea marisflavi</name>
    <dbReference type="NCBI Taxonomy" id="189381"/>
    <lineage>
        <taxon>Bacteria</taxon>
        <taxon>Bacillati</taxon>
        <taxon>Bacillota</taxon>
        <taxon>Bacilli</taxon>
        <taxon>Bacillales</taxon>
        <taxon>Bacillaceae</taxon>
        <taxon>Rossellomorea</taxon>
    </lineage>
</organism>
<protein>
    <recommendedName>
        <fullName evidence="3">Lipoprotein</fullName>
    </recommendedName>
</protein>
<dbReference type="EMBL" id="LQQY01000034">
    <property type="protein sequence ID" value="KZE45525.1"/>
    <property type="molecule type" value="Genomic_DNA"/>
</dbReference>
<dbReference type="PATRIC" id="fig|189381.9.peg.3593"/>
<dbReference type="Pfam" id="PF13798">
    <property type="entry name" value="PCYCGC"/>
    <property type="match status" value="1"/>
</dbReference>
<sequence length="163" mass="18398">MKQRQVFISFFMVMTLLIAGCSEEEKTTEEHDHESHAVMNEDIQEETSSPEILPSFLDGKEDTMKTIYAASAQHQELLEYIPCYCGCGDSAGHKSNFNCFVQQKNGEKTTWDDHGTRCGVCLEIAAESIVEYNKGKSIKEIRKTIDEKYNEGYAKPTPTPMPS</sequence>
<accession>A0A161RL31</accession>
<name>A0A161RL31_9BACI</name>
<dbReference type="Proteomes" id="UP000076510">
    <property type="component" value="Unassembled WGS sequence"/>
</dbReference>
<dbReference type="PROSITE" id="PS51257">
    <property type="entry name" value="PROKAR_LIPOPROTEIN"/>
    <property type="match status" value="1"/>
</dbReference>
<evidence type="ECO:0008006" key="3">
    <source>
        <dbReference type="Google" id="ProtNLM"/>
    </source>
</evidence>
<proteinExistence type="predicted"/>